<evidence type="ECO:0008006" key="3">
    <source>
        <dbReference type="Google" id="ProtNLM"/>
    </source>
</evidence>
<reference evidence="1 2" key="1">
    <citation type="submission" date="2019-05" db="EMBL/GenBank/DDBJ databases">
        <title>Chryseobacterium sp. isolated from King George Island, maritime Antarctica.</title>
        <authorList>
            <person name="Peng X."/>
        </authorList>
    </citation>
    <scope>NUCLEOTIDE SEQUENCE [LARGE SCALE GENOMIC DNA]</scope>
    <source>
        <strain evidence="1 2">7-3A</strain>
    </source>
</reference>
<evidence type="ECO:0000313" key="2">
    <source>
        <dbReference type="Proteomes" id="UP000594195"/>
    </source>
</evidence>
<dbReference type="Gene3D" id="2.60.120.40">
    <property type="match status" value="1"/>
</dbReference>
<name>A0A7M2YAK8_9FLAO</name>
<dbReference type="InterPro" id="IPR008983">
    <property type="entry name" value="Tumour_necrosis_fac-like_dom"/>
</dbReference>
<gene>
    <name evidence="1" type="ORF">Q73A0000_13530</name>
</gene>
<accession>A0A7M2YAK8</accession>
<dbReference type="Proteomes" id="UP000594195">
    <property type="component" value="Chromosome"/>
</dbReference>
<dbReference type="RefSeq" id="WP_193811489.1">
    <property type="nucleotide sequence ID" value="NZ_CP040442.1"/>
</dbReference>
<proteinExistence type="predicted"/>
<dbReference type="KEGG" id="kfa:Q73A0000_13530"/>
<dbReference type="EMBL" id="CP040442">
    <property type="protein sequence ID" value="QOW11307.1"/>
    <property type="molecule type" value="Genomic_DNA"/>
</dbReference>
<organism evidence="1 2">
    <name type="scientific">Kaistella flava</name>
    <name type="common">ex Peng et al. 2021</name>
    <dbReference type="NCBI Taxonomy" id="2038776"/>
    <lineage>
        <taxon>Bacteria</taxon>
        <taxon>Pseudomonadati</taxon>
        <taxon>Bacteroidota</taxon>
        <taxon>Flavobacteriia</taxon>
        <taxon>Flavobacteriales</taxon>
        <taxon>Weeksellaceae</taxon>
        <taxon>Chryseobacterium group</taxon>
        <taxon>Kaistella</taxon>
    </lineage>
</organism>
<evidence type="ECO:0000313" key="1">
    <source>
        <dbReference type="EMBL" id="QOW11307.1"/>
    </source>
</evidence>
<protein>
    <recommendedName>
        <fullName evidence="3">CBM6 domain-containing protein</fullName>
    </recommendedName>
</protein>
<sequence>MLTVAFAKSQYVGINTTNPKATFDIVGTPNDVTKADGLIPPRITLAQLNAKTSYSATQKGALIYVTDLTGGSTVSPTAQVTATGYYYFNGMLWESVVPKSVIFTASLGENASITQGAFNTVPLKKMGENLGGGVWDSTNYTYSVPVSGTYIIKSTIRLADGFGSRNIFQAVNTSNSDNPDGIWQTNPGTQRWTMLYTRIAYFNKGDLLRLYIYSDGGTADLINASLNIALLNQN</sequence>
<dbReference type="AlphaFoldDB" id="A0A7M2YAK8"/>
<keyword evidence="2" id="KW-1185">Reference proteome</keyword>